<feature type="region of interest" description="Disordered" evidence="1">
    <location>
        <begin position="1"/>
        <end position="24"/>
    </location>
</feature>
<dbReference type="AlphaFoldDB" id="A0A9P6E9Y6"/>
<proteinExistence type="predicted"/>
<accession>A0A9P6E9Y6</accession>
<feature type="domain" description="F-box" evidence="2">
    <location>
        <begin position="109"/>
        <end position="158"/>
    </location>
</feature>
<dbReference type="SUPFAM" id="SSF81383">
    <property type="entry name" value="F-box domain"/>
    <property type="match status" value="1"/>
</dbReference>
<dbReference type="OrthoDB" id="2322499at2759"/>
<organism evidence="3 4">
    <name type="scientific">Crepidotus variabilis</name>
    <dbReference type="NCBI Taxonomy" id="179855"/>
    <lineage>
        <taxon>Eukaryota</taxon>
        <taxon>Fungi</taxon>
        <taxon>Dikarya</taxon>
        <taxon>Basidiomycota</taxon>
        <taxon>Agaricomycotina</taxon>
        <taxon>Agaricomycetes</taxon>
        <taxon>Agaricomycetidae</taxon>
        <taxon>Agaricales</taxon>
        <taxon>Agaricineae</taxon>
        <taxon>Crepidotaceae</taxon>
        <taxon>Crepidotus</taxon>
    </lineage>
</organism>
<dbReference type="SMART" id="SM00256">
    <property type="entry name" value="FBOX"/>
    <property type="match status" value="1"/>
</dbReference>
<reference evidence="3" key="1">
    <citation type="submission" date="2020-11" db="EMBL/GenBank/DDBJ databases">
        <authorList>
            <consortium name="DOE Joint Genome Institute"/>
            <person name="Ahrendt S."/>
            <person name="Riley R."/>
            <person name="Andreopoulos W."/>
            <person name="Labutti K."/>
            <person name="Pangilinan J."/>
            <person name="Ruiz-Duenas F.J."/>
            <person name="Barrasa J.M."/>
            <person name="Sanchez-Garcia M."/>
            <person name="Camarero S."/>
            <person name="Miyauchi S."/>
            <person name="Serrano A."/>
            <person name="Linde D."/>
            <person name="Babiker R."/>
            <person name="Drula E."/>
            <person name="Ayuso-Fernandez I."/>
            <person name="Pacheco R."/>
            <person name="Padilla G."/>
            <person name="Ferreira P."/>
            <person name="Barriuso J."/>
            <person name="Kellner H."/>
            <person name="Castanera R."/>
            <person name="Alfaro M."/>
            <person name="Ramirez L."/>
            <person name="Pisabarro A.G."/>
            <person name="Kuo A."/>
            <person name="Tritt A."/>
            <person name="Lipzen A."/>
            <person name="He G."/>
            <person name="Yan M."/>
            <person name="Ng V."/>
            <person name="Cullen D."/>
            <person name="Martin F."/>
            <person name="Rosso M.-N."/>
            <person name="Henrissat B."/>
            <person name="Hibbett D."/>
            <person name="Martinez A.T."/>
            <person name="Grigoriev I.V."/>
        </authorList>
    </citation>
    <scope>NUCLEOTIDE SEQUENCE</scope>
    <source>
        <strain evidence="3">CBS 506.95</strain>
    </source>
</reference>
<dbReference type="EMBL" id="MU157888">
    <property type="protein sequence ID" value="KAF9525160.1"/>
    <property type="molecule type" value="Genomic_DNA"/>
</dbReference>
<dbReference type="InterPro" id="IPR001810">
    <property type="entry name" value="F-box_dom"/>
</dbReference>
<dbReference type="PROSITE" id="PS50181">
    <property type="entry name" value="FBOX"/>
    <property type="match status" value="1"/>
</dbReference>
<comment type="caution">
    <text evidence="3">The sequence shown here is derived from an EMBL/GenBank/DDBJ whole genome shotgun (WGS) entry which is preliminary data.</text>
</comment>
<name>A0A9P6E9Y6_9AGAR</name>
<dbReference type="Pfam" id="PF12937">
    <property type="entry name" value="F-box-like"/>
    <property type="match status" value="1"/>
</dbReference>
<dbReference type="CDD" id="cd09917">
    <property type="entry name" value="F-box_SF"/>
    <property type="match status" value="1"/>
</dbReference>
<feature type="region of interest" description="Disordered" evidence="1">
    <location>
        <begin position="78"/>
        <end position="99"/>
    </location>
</feature>
<evidence type="ECO:0000259" key="2">
    <source>
        <dbReference type="PROSITE" id="PS50181"/>
    </source>
</evidence>
<protein>
    <recommendedName>
        <fullName evidence="2">F-box domain-containing protein</fullName>
    </recommendedName>
</protein>
<keyword evidence="4" id="KW-1185">Reference proteome</keyword>
<evidence type="ECO:0000313" key="4">
    <source>
        <dbReference type="Proteomes" id="UP000807306"/>
    </source>
</evidence>
<evidence type="ECO:0000256" key="1">
    <source>
        <dbReference type="SAM" id="MobiDB-lite"/>
    </source>
</evidence>
<evidence type="ECO:0000313" key="3">
    <source>
        <dbReference type="EMBL" id="KAF9525160.1"/>
    </source>
</evidence>
<sequence length="724" mass="82804">MSSGCDTSWRESRVQPGFAPRTPTELGRTYSMSRFCMKSEASSNLLEFNPDLEEEKPLDINISAPVASSSKIKLEATVKPRGKKRKGSADDLTVTKPLQKRPKKKHGVIKKFEEIPIEILLEIFVLVDPADLLSLARTTKSIRSILMDKKTLSLWKTSFRNMELSLPECPDDLSEPVYAALAFDKPCSYCGRDNITVYIAWACRLRVCTKCLEPHFTEHLKDLGYGYGSSTAKFVTSFRAMRGKLGSRTPHKEYFWKDKDREWEAEYAKLEHADERQAWSKEKKVQSLVLKKHNQLCETWATARDRLFAKDRNSLVKDRESLVLDHVRKMGWGEDLDKISGTSNAIQKLDEVKKACQKSLTARALQTLEPVLTKHMMRLRRDHLDHQNADNLRELLVVLHDTYSEYLASFPPKFGYATTGDIYRLPIIRDIIDDCLPSKSLETRFEQLQAAFPEVQTAWRASVRTQLLTMIELTCASEPQKIDPEAVLDEASTLLRCSNCRHNVPVKDAHIHPCAYGDWYGKNSIKDTYWNCRYFSFELSVVNKYSDGLKSLGYDPKCVTVHRLNQENPIIECLLCHSEVSGRCTMLLNTLASHLQSHNDAKPVHGVHQYLRLVEEPQATAVRSRIGEVVEMAFASSYNKRTAMCKCCRRLDRYVTLLDHVRIEHCITRPKLGEDIIANPSFSHEYMHRLWPPLHKEDVELLLATKSDSCDICQSDPSSVVKIE</sequence>
<dbReference type="Proteomes" id="UP000807306">
    <property type="component" value="Unassembled WGS sequence"/>
</dbReference>
<gene>
    <name evidence="3" type="ORF">CPB83DRAFT_909426</name>
</gene>
<dbReference type="InterPro" id="IPR036047">
    <property type="entry name" value="F-box-like_dom_sf"/>
</dbReference>
<dbReference type="Gene3D" id="1.20.1280.50">
    <property type="match status" value="1"/>
</dbReference>